<reference evidence="2" key="1">
    <citation type="submission" date="2007-04" db="EMBL/GenBank/DDBJ databases">
        <authorList>
            <consortium name="The Broad Institute Genome Sequencing Platform"/>
            <person name="Birren B."/>
            <person name="Lander E."/>
            <person name="Galagan J."/>
            <person name="Nusbaum C."/>
            <person name="Devon K."/>
            <person name="Ma L.-J."/>
            <person name="Jaffe D."/>
            <person name="Butler J."/>
            <person name="Alvarez P."/>
            <person name="Gnerre S."/>
            <person name="Grabherr M."/>
            <person name="Kleber M."/>
            <person name="Mauceli E."/>
            <person name="Brockman W."/>
            <person name="MacCallum I.A."/>
            <person name="Young S."/>
            <person name="LaButti K."/>
            <person name="DeCaprio D."/>
            <person name="Crawford M."/>
            <person name="Koehrsen M."/>
            <person name="Engels R."/>
            <person name="Montgomery P."/>
            <person name="Pearson M."/>
            <person name="Howarth C."/>
            <person name="Larson L."/>
            <person name="White J."/>
            <person name="O'Leary S."/>
            <person name="Kodira C."/>
            <person name="Zeng Q."/>
            <person name="Yandava C."/>
            <person name="Alvarado L."/>
            <person name="Kistler C."/>
            <person name="Shim W.-B."/>
            <person name="Kang S."/>
            <person name="Woloshuk C."/>
        </authorList>
    </citation>
    <scope>NUCLEOTIDE SEQUENCE</scope>
    <source>
        <strain evidence="2">4287</strain>
    </source>
</reference>
<dbReference type="GeneID" id="28963422"/>
<gene>
    <name evidence="2" type="ORF">FOXG_22716</name>
</gene>
<dbReference type="EMBL" id="DS231738">
    <property type="protein sequence ID" value="KNB20013.1"/>
    <property type="molecule type" value="Genomic_DNA"/>
</dbReference>
<feature type="compositionally biased region" description="Basic and acidic residues" evidence="1">
    <location>
        <begin position="1"/>
        <end position="35"/>
    </location>
</feature>
<dbReference type="VEuPathDB" id="FungiDB:FOXG_22716"/>
<dbReference type="Proteomes" id="UP000009097">
    <property type="component" value="Unassembled WGS sequence"/>
</dbReference>
<reference evidence="2" key="2">
    <citation type="journal article" date="2010" name="Nature">
        <title>Comparative genomics reveals mobile pathogenicity chromosomes in Fusarium.</title>
        <authorList>
            <person name="Ma L.J."/>
            <person name="van der Does H.C."/>
            <person name="Borkovich K.A."/>
            <person name="Coleman J.J."/>
            <person name="Daboussi M.J."/>
            <person name="Di Pietro A."/>
            <person name="Dufresne M."/>
            <person name="Freitag M."/>
            <person name="Grabherr M."/>
            <person name="Henrissat B."/>
            <person name="Houterman P.M."/>
            <person name="Kang S."/>
            <person name="Shim W.B."/>
            <person name="Woloshuk C."/>
            <person name="Xie X."/>
            <person name="Xu J.R."/>
            <person name="Antoniw J."/>
            <person name="Baker S.E."/>
            <person name="Bluhm B.H."/>
            <person name="Breakspear A."/>
            <person name="Brown D.W."/>
            <person name="Butchko R.A."/>
            <person name="Chapman S."/>
            <person name="Coulson R."/>
            <person name="Coutinho P.M."/>
            <person name="Danchin E.G."/>
            <person name="Diener A."/>
            <person name="Gale L.R."/>
            <person name="Gardiner D.M."/>
            <person name="Goff S."/>
            <person name="Hammond-Kosack K.E."/>
            <person name="Hilburn K."/>
            <person name="Hua-Van A."/>
            <person name="Jonkers W."/>
            <person name="Kazan K."/>
            <person name="Kodira C.D."/>
            <person name="Koehrsen M."/>
            <person name="Kumar L."/>
            <person name="Lee Y.H."/>
            <person name="Li L."/>
            <person name="Manners J.M."/>
            <person name="Miranda-Saavedra D."/>
            <person name="Mukherjee M."/>
            <person name="Park G."/>
            <person name="Park J."/>
            <person name="Park S.Y."/>
            <person name="Proctor R.H."/>
            <person name="Regev A."/>
            <person name="Ruiz-Roldan M.C."/>
            <person name="Sain D."/>
            <person name="Sakthikumar S."/>
            <person name="Sykes S."/>
            <person name="Schwartz D.C."/>
            <person name="Turgeon B.G."/>
            <person name="Wapinski I."/>
            <person name="Yoder O."/>
            <person name="Young S."/>
            <person name="Zeng Q."/>
            <person name="Zhou S."/>
            <person name="Galagan J."/>
            <person name="Cuomo C.A."/>
            <person name="Kistler H.C."/>
            <person name="Rep M."/>
        </authorList>
    </citation>
    <scope>NUCLEOTIDE SEQUENCE [LARGE SCALE GENOMIC DNA]</scope>
    <source>
        <strain evidence="2">4287</strain>
    </source>
</reference>
<evidence type="ECO:0000256" key="1">
    <source>
        <dbReference type="SAM" id="MobiDB-lite"/>
    </source>
</evidence>
<organism evidence="2 3">
    <name type="scientific">Fusarium oxysporum f. sp. lycopersici (strain 4287 / CBS 123668 / FGSC 9935 / NRRL 34936)</name>
    <name type="common">Fusarium vascular wilt of tomato</name>
    <dbReference type="NCBI Taxonomy" id="426428"/>
    <lineage>
        <taxon>Eukaryota</taxon>
        <taxon>Fungi</taxon>
        <taxon>Dikarya</taxon>
        <taxon>Ascomycota</taxon>
        <taxon>Pezizomycotina</taxon>
        <taxon>Sordariomycetes</taxon>
        <taxon>Hypocreomycetidae</taxon>
        <taxon>Hypocreales</taxon>
        <taxon>Nectriaceae</taxon>
        <taxon>Fusarium</taxon>
        <taxon>Fusarium oxysporum species complex</taxon>
    </lineage>
</organism>
<dbReference type="KEGG" id="fox:FOXG_22716"/>
<dbReference type="RefSeq" id="XP_018258058.1">
    <property type="nucleotide sequence ID" value="XM_018403127.1"/>
</dbReference>
<protein>
    <submittedName>
        <fullName evidence="2">Uncharacterized protein</fullName>
    </submittedName>
</protein>
<feature type="region of interest" description="Disordered" evidence="1">
    <location>
        <begin position="1"/>
        <end position="54"/>
    </location>
</feature>
<name>A0A0J9WAV7_FUSO4</name>
<evidence type="ECO:0000313" key="2">
    <source>
        <dbReference type="EMBL" id="KNB20013.1"/>
    </source>
</evidence>
<accession>A0A0J9WAV7</accession>
<proteinExistence type="predicted"/>
<evidence type="ECO:0000313" key="3">
    <source>
        <dbReference type="Proteomes" id="UP000009097"/>
    </source>
</evidence>
<sequence length="54" mass="6142">MADQDKQRLSDEADAAMEKQRADGESYKDASDRSRPAKRHSQVVRKYTLSSVLD</sequence>
<dbReference type="AlphaFoldDB" id="A0A0J9WAV7"/>